<dbReference type="SUPFAM" id="SSF118290">
    <property type="entry name" value="WRKY DNA-binding domain"/>
    <property type="match status" value="1"/>
</dbReference>
<evidence type="ECO:0000256" key="1">
    <source>
        <dbReference type="ARBA" id="ARBA00004123"/>
    </source>
</evidence>
<dbReference type="Pfam" id="PF03106">
    <property type="entry name" value="WRKY"/>
    <property type="match status" value="1"/>
</dbReference>
<keyword evidence="4" id="KW-0804">Transcription</keyword>
<keyword evidence="8" id="KW-1185">Reference proteome</keyword>
<dbReference type="InterPro" id="IPR044810">
    <property type="entry name" value="WRKY_plant"/>
</dbReference>
<evidence type="ECO:0000256" key="3">
    <source>
        <dbReference type="ARBA" id="ARBA00023125"/>
    </source>
</evidence>
<dbReference type="AlphaFoldDB" id="A0A6P3YXZ1"/>
<dbReference type="RefSeq" id="XP_015868887.2">
    <property type="nucleotide sequence ID" value="XM_016013401.4"/>
</dbReference>
<accession>A0A6P3YXZ1</accession>
<keyword evidence="2" id="KW-0805">Transcription regulation</keyword>
<dbReference type="SMART" id="SM00774">
    <property type="entry name" value="WRKY"/>
    <property type="match status" value="1"/>
</dbReference>
<feature type="region of interest" description="Disordered" evidence="6">
    <location>
        <begin position="84"/>
        <end position="127"/>
    </location>
</feature>
<keyword evidence="3 9" id="KW-0238">DNA-binding</keyword>
<proteinExistence type="predicted"/>
<gene>
    <name evidence="9" type="primary">LOC107406290</name>
</gene>
<feature type="domain" description="WRKY" evidence="7">
    <location>
        <begin position="131"/>
        <end position="189"/>
    </location>
</feature>
<evidence type="ECO:0000313" key="8">
    <source>
        <dbReference type="Proteomes" id="UP001652623"/>
    </source>
</evidence>
<reference evidence="9" key="1">
    <citation type="submission" date="2025-08" db="UniProtKB">
        <authorList>
            <consortium name="RefSeq"/>
        </authorList>
    </citation>
    <scope>IDENTIFICATION</scope>
    <source>
        <tissue evidence="9">Seedling</tissue>
    </source>
</reference>
<dbReference type="FunCoup" id="A0A6P3YXZ1">
    <property type="interactions" value="216"/>
</dbReference>
<dbReference type="InterPro" id="IPR003657">
    <property type="entry name" value="WRKY_dom"/>
</dbReference>
<dbReference type="GO" id="GO:0003700">
    <property type="term" value="F:DNA-binding transcription factor activity"/>
    <property type="evidence" value="ECO:0007669"/>
    <property type="project" value="InterPro"/>
</dbReference>
<evidence type="ECO:0000259" key="7">
    <source>
        <dbReference type="PROSITE" id="PS50811"/>
    </source>
</evidence>
<keyword evidence="5" id="KW-0539">Nucleus</keyword>
<dbReference type="GeneID" id="107406290"/>
<evidence type="ECO:0000256" key="5">
    <source>
        <dbReference type="ARBA" id="ARBA00023242"/>
    </source>
</evidence>
<dbReference type="Proteomes" id="UP001652623">
    <property type="component" value="Chromosome 8"/>
</dbReference>
<dbReference type="InParanoid" id="A0A6P3YXZ1"/>
<dbReference type="KEGG" id="zju:107406290"/>
<evidence type="ECO:0000313" key="9">
    <source>
        <dbReference type="RefSeq" id="XP_015868887.2"/>
    </source>
</evidence>
<dbReference type="InterPro" id="IPR036576">
    <property type="entry name" value="WRKY_dom_sf"/>
</dbReference>
<evidence type="ECO:0000256" key="6">
    <source>
        <dbReference type="SAM" id="MobiDB-lite"/>
    </source>
</evidence>
<comment type="subcellular location">
    <subcellularLocation>
        <location evidence="1">Nucleus</location>
    </subcellularLocation>
</comment>
<dbReference type="GO" id="GO:0005634">
    <property type="term" value="C:nucleus"/>
    <property type="evidence" value="ECO:0007669"/>
    <property type="project" value="UniProtKB-SubCell"/>
</dbReference>
<evidence type="ECO:0000256" key="4">
    <source>
        <dbReference type="ARBA" id="ARBA00023163"/>
    </source>
</evidence>
<dbReference type="Gene3D" id="2.20.25.80">
    <property type="entry name" value="WRKY domain"/>
    <property type="match status" value="1"/>
</dbReference>
<dbReference type="GO" id="GO:0000976">
    <property type="term" value="F:transcription cis-regulatory region binding"/>
    <property type="evidence" value="ECO:0007669"/>
    <property type="project" value="TreeGrafter"/>
</dbReference>
<feature type="compositionally biased region" description="Basic and acidic residues" evidence="6">
    <location>
        <begin position="84"/>
        <end position="113"/>
    </location>
</feature>
<name>A0A6P3YXZ1_ZIZJJ</name>
<evidence type="ECO:0000256" key="2">
    <source>
        <dbReference type="ARBA" id="ARBA00023015"/>
    </source>
</evidence>
<dbReference type="PANTHER" id="PTHR31282">
    <property type="entry name" value="WRKY TRANSCRIPTION FACTOR 21-RELATED"/>
    <property type="match status" value="1"/>
</dbReference>
<protein>
    <submittedName>
        <fullName evidence="9">WRKY DNA-binding transcription factor 70</fullName>
    </submittedName>
</protein>
<dbReference type="PROSITE" id="PS50811">
    <property type="entry name" value="WRKY"/>
    <property type="match status" value="1"/>
</dbReference>
<organism evidence="8 9">
    <name type="scientific">Ziziphus jujuba</name>
    <name type="common">Chinese jujube</name>
    <name type="synonym">Ziziphus sativa</name>
    <dbReference type="NCBI Taxonomy" id="326968"/>
    <lineage>
        <taxon>Eukaryota</taxon>
        <taxon>Viridiplantae</taxon>
        <taxon>Streptophyta</taxon>
        <taxon>Embryophyta</taxon>
        <taxon>Tracheophyta</taxon>
        <taxon>Spermatophyta</taxon>
        <taxon>Magnoliopsida</taxon>
        <taxon>eudicotyledons</taxon>
        <taxon>Gunneridae</taxon>
        <taxon>Pentapetalae</taxon>
        <taxon>rosids</taxon>
        <taxon>fabids</taxon>
        <taxon>Rosales</taxon>
        <taxon>Rhamnaceae</taxon>
        <taxon>Paliureae</taxon>
        <taxon>Ziziphus</taxon>
    </lineage>
</organism>
<sequence length="344" mass="38725">MGAFWPDREVSKRLIKELVQGKEMATQLQILLQKPNGEDGSVSAKELVWKIVTSFSYTLSVLSSNSGGGHEVCQNIINVTESSHADHSHCDERSSENSGESKKRSPDFKDGRGCYKRRRSSDTRTVVGPTIEDGNAWRKYGQKDILHAKYPRAYFRCTRKYDQGCRAIKQVQQIQDDPRMFQTTYIGHHTCRNILKAPKMISSTDSDPNWEINYNGEHLGTCSPMSRNMNIPGNGALAGTIKQEDQFKEATPSSDNFSPLMESTHDDHDDMWSDLKGFELSEPASIIGSADNHEDVVSIMYSVMDNPTTTLTTHNLDMDFVVKSIDFDSDFDFDETQFPLGSQL</sequence>